<dbReference type="eggNOG" id="COG2264">
    <property type="taxonomic scope" value="Bacteria"/>
</dbReference>
<dbReference type="Pfam" id="PF06325">
    <property type="entry name" value="PrmA"/>
    <property type="match status" value="1"/>
</dbReference>
<dbReference type="STRING" id="1561.NPD11_2966"/>
<gene>
    <name evidence="3" type="ORF">U729_10</name>
</gene>
<dbReference type="InterPro" id="IPR050078">
    <property type="entry name" value="Ribosomal_L11_MeTrfase_PrmA"/>
</dbReference>
<dbReference type="SUPFAM" id="SSF53335">
    <property type="entry name" value="S-adenosyl-L-methionine-dependent methyltransferases"/>
    <property type="match status" value="1"/>
</dbReference>
<dbReference type="GO" id="GO:0008276">
    <property type="term" value="F:protein methyltransferase activity"/>
    <property type="evidence" value="ECO:0007669"/>
    <property type="project" value="TreeGrafter"/>
</dbReference>
<dbReference type="OrthoDB" id="1888493at2"/>
<keyword evidence="2 3" id="KW-0808">Transferase</keyword>
<protein>
    <submittedName>
        <fullName evidence="3">Methyltransferase small domain protein</fullName>
    </submittedName>
</protein>
<evidence type="ECO:0000313" key="4">
    <source>
        <dbReference type="Proteomes" id="UP000030635"/>
    </source>
</evidence>
<dbReference type="PANTHER" id="PTHR43648">
    <property type="entry name" value="ELECTRON TRANSFER FLAVOPROTEIN BETA SUBUNIT LYSINE METHYLTRANSFERASE"/>
    <property type="match status" value="1"/>
</dbReference>
<dbReference type="CDD" id="cd02440">
    <property type="entry name" value="AdoMet_MTases"/>
    <property type="match status" value="1"/>
</dbReference>
<proteinExistence type="predicted"/>
<dbReference type="PANTHER" id="PTHR43648:SF1">
    <property type="entry name" value="ELECTRON TRANSFER FLAVOPROTEIN BETA SUBUNIT LYSINE METHYLTRANSFERASE"/>
    <property type="match status" value="1"/>
</dbReference>
<dbReference type="HOGENOM" id="CLU_049382_0_0_9"/>
<evidence type="ECO:0000313" key="3">
    <source>
        <dbReference type="EMBL" id="AIY82481.1"/>
    </source>
</evidence>
<organism evidence="3 4">
    <name type="scientific">Clostridium baratii str. Sullivan</name>
    <dbReference type="NCBI Taxonomy" id="1415775"/>
    <lineage>
        <taxon>Bacteria</taxon>
        <taxon>Bacillati</taxon>
        <taxon>Bacillota</taxon>
        <taxon>Clostridia</taxon>
        <taxon>Eubacteriales</taxon>
        <taxon>Clostridiaceae</taxon>
        <taxon>Clostridium</taxon>
    </lineage>
</organism>
<sequence>MYILSYKVNYNEVDEIMNTLQINDIFNVFYENPLEITTDEFGYGYVEKDDEPIILKVAYDEDAEGLAPFKDKVNKIVNKELLNVEEINYEYEEFKMPAVLIGDEWVLADPSDEDIEGRKKINFISQGAFGTGLHETTKDLLNIILSKDFTNKSVLDIGTGSGILSIATSIKGASKVVALDIRDVEDEVLLNASLNGLDNIEVLVGDALSSDITIDSKFDWIYINIGGAETEMFMPFIKDHLKEDGMLLVSGLVSWSFDSVKDMITQNNFEMVEKHQTNEWCTAIFK</sequence>
<dbReference type="Gene3D" id="3.40.50.150">
    <property type="entry name" value="Vaccinia Virus protein VP39"/>
    <property type="match status" value="1"/>
</dbReference>
<accession>A0A0A7FUG5</accession>
<evidence type="ECO:0000256" key="2">
    <source>
        <dbReference type="ARBA" id="ARBA00022679"/>
    </source>
</evidence>
<dbReference type="GO" id="GO:0032259">
    <property type="term" value="P:methylation"/>
    <property type="evidence" value="ECO:0007669"/>
    <property type="project" value="UniProtKB-KW"/>
</dbReference>
<keyword evidence="1 3" id="KW-0489">Methyltransferase</keyword>
<reference evidence="3 4" key="1">
    <citation type="journal article" date="2015" name="Infect. Genet. Evol.">
        <title>Genomic sequences of six botulinum neurotoxin-producing strains representing three clostridial species illustrate the mobility and diversity of botulinum neurotoxin genes.</title>
        <authorList>
            <person name="Smith T.J."/>
            <person name="Hill K.K."/>
            <person name="Xie G."/>
            <person name="Foley B.T."/>
            <person name="Williamson C.H."/>
            <person name="Foster J.T."/>
            <person name="Johnson S.L."/>
            <person name="Chertkov O."/>
            <person name="Teshima H."/>
            <person name="Gibbons H.S."/>
            <person name="Johnsky L.A."/>
            <person name="Karavis M.A."/>
            <person name="Smith L.A."/>
        </authorList>
    </citation>
    <scope>NUCLEOTIDE SEQUENCE [LARGE SCALE GENOMIC DNA]</scope>
    <source>
        <strain evidence="3">Sullivan</strain>
    </source>
</reference>
<dbReference type="Proteomes" id="UP000030635">
    <property type="component" value="Chromosome"/>
</dbReference>
<evidence type="ECO:0000256" key="1">
    <source>
        <dbReference type="ARBA" id="ARBA00022603"/>
    </source>
</evidence>
<dbReference type="RefSeq" id="WP_039310484.1">
    <property type="nucleotide sequence ID" value="NZ_CP006905.1"/>
</dbReference>
<dbReference type="InterPro" id="IPR029063">
    <property type="entry name" value="SAM-dependent_MTases_sf"/>
</dbReference>
<dbReference type="AlphaFoldDB" id="A0A0A7FUG5"/>
<name>A0A0A7FUG5_9CLOT</name>
<keyword evidence="4" id="KW-1185">Reference proteome</keyword>
<dbReference type="KEGG" id="cbv:U729_10"/>
<dbReference type="EMBL" id="CP006905">
    <property type="protein sequence ID" value="AIY82481.1"/>
    <property type="molecule type" value="Genomic_DNA"/>
</dbReference>